<dbReference type="SUPFAM" id="SSF52768">
    <property type="entry name" value="Arginase/deacetylase"/>
    <property type="match status" value="1"/>
</dbReference>
<protein>
    <submittedName>
        <fullName evidence="4">Arginase family enzyme</fullName>
    </submittedName>
</protein>
<evidence type="ECO:0000313" key="4">
    <source>
        <dbReference type="EMBL" id="MBB6407963.1"/>
    </source>
</evidence>
<comment type="caution">
    <text evidence="4">The sequence shown here is derived from an EMBL/GenBank/DDBJ whole genome shotgun (WGS) entry which is preliminary data.</text>
</comment>
<proteinExistence type="inferred from homology"/>
<dbReference type="InterPro" id="IPR006035">
    <property type="entry name" value="Ureohydrolase"/>
</dbReference>
<reference evidence="4 5" key="1">
    <citation type="submission" date="2020-08" db="EMBL/GenBank/DDBJ databases">
        <title>Genomic Encyclopedia of Type Strains, Phase IV (KMG-IV): sequencing the most valuable type-strain genomes for metagenomic binning, comparative biology and taxonomic classification.</title>
        <authorList>
            <person name="Goeker M."/>
        </authorList>
    </citation>
    <scope>NUCLEOTIDE SEQUENCE [LARGE SCALE GENOMIC DNA]</scope>
    <source>
        <strain evidence="4 5">DSM 100039</strain>
    </source>
</reference>
<keyword evidence="5" id="KW-1185">Reference proteome</keyword>
<dbReference type="AlphaFoldDB" id="A0A841P3Z8"/>
<evidence type="ECO:0000256" key="3">
    <source>
        <dbReference type="PROSITE-ProRule" id="PRU00742"/>
    </source>
</evidence>
<keyword evidence="2" id="KW-0378">Hydrolase</keyword>
<sequence length="76" mass="8088">MDLDGLDPAFAPGVSHREPGGLTTRQVINLIQSVNQPIVAADIVELNPLRDIAKLTAIVAAKLLKEIAGMMVETRA</sequence>
<gene>
    <name evidence="4" type="ORF">HNQ71_000607</name>
</gene>
<dbReference type="Gene3D" id="3.40.800.10">
    <property type="entry name" value="Ureohydrolase domain"/>
    <property type="match status" value="1"/>
</dbReference>
<dbReference type="PANTHER" id="PTHR11358">
    <property type="entry name" value="ARGINASE/AGMATINASE"/>
    <property type="match status" value="1"/>
</dbReference>
<name>A0A841P3Z8_9HYPH</name>
<organism evidence="4 5">
    <name type="scientific">Mesorhizobium sangaii</name>
    <dbReference type="NCBI Taxonomy" id="505389"/>
    <lineage>
        <taxon>Bacteria</taxon>
        <taxon>Pseudomonadati</taxon>
        <taxon>Pseudomonadota</taxon>
        <taxon>Alphaproteobacteria</taxon>
        <taxon>Hyphomicrobiales</taxon>
        <taxon>Phyllobacteriaceae</taxon>
        <taxon>Mesorhizobium</taxon>
    </lineage>
</organism>
<dbReference type="PANTHER" id="PTHR11358:SF26">
    <property type="entry name" value="GUANIDINO ACID HYDROLASE, MITOCHONDRIAL"/>
    <property type="match status" value="1"/>
</dbReference>
<dbReference type="EMBL" id="JACHEF010000001">
    <property type="protein sequence ID" value="MBB6407963.1"/>
    <property type="molecule type" value="Genomic_DNA"/>
</dbReference>
<dbReference type="Pfam" id="PF00491">
    <property type="entry name" value="Arginase"/>
    <property type="match status" value="1"/>
</dbReference>
<evidence type="ECO:0000256" key="1">
    <source>
        <dbReference type="ARBA" id="ARBA00022723"/>
    </source>
</evidence>
<dbReference type="GO" id="GO:0033389">
    <property type="term" value="P:putrescine biosynthetic process from arginine, via agmatine"/>
    <property type="evidence" value="ECO:0007669"/>
    <property type="project" value="TreeGrafter"/>
</dbReference>
<accession>A0A841P3Z8</accession>
<dbReference type="PROSITE" id="PS51409">
    <property type="entry name" value="ARGINASE_2"/>
    <property type="match status" value="1"/>
</dbReference>
<dbReference type="Proteomes" id="UP000556329">
    <property type="component" value="Unassembled WGS sequence"/>
</dbReference>
<dbReference type="GO" id="GO:0008783">
    <property type="term" value="F:agmatinase activity"/>
    <property type="evidence" value="ECO:0007669"/>
    <property type="project" value="TreeGrafter"/>
</dbReference>
<comment type="similarity">
    <text evidence="3">Belongs to the arginase family.</text>
</comment>
<keyword evidence="1" id="KW-0479">Metal-binding</keyword>
<dbReference type="InterPro" id="IPR023696">
    <property type="entry name" value="Ureohydrolase_dom_sf"/>
</dbReference>
<dbReference type="GO" id="GO:0046872">
    <property type="term" value="F:metal ion binding"/>
    <property type="evidence" value="ECO:0007669"/>
    <property type="project" value="UniProtKB-KW"/>
</dbReference>
<evidence type="ECO:0000313" key="5">
    <source>
        <dbReference type="Proteomes" id="UP000556329"/>
    </source>
</evidence>
<evidence type="ECO:0000256" key="2">
    <source>
        <dbReference type="ARBA" id="ARBA00022801"/>
    </source>
</evidence>